<sequence length="150" mass="16424">MVNTFTETGAVPVTIEILQAIGCNEQASELKENAAALRVPTVPSPAPAPASASGPGPGPSALSTEHFIDKNRVELINRVHNVDSILDQLLQMKFITNEDYESIHNEKTSQKKMRELFMGPIKSAGTRGKDALHQALRQSEPHLTEELERQ</sequence>
<dbReference type="SUPFAM" id="SSF47986">
    <property type="entry name" value="DEATH domain"/>
    <property type="match status" value="1"/>
</dbReference>
<evidence type="ECO:0000256" key="3">
    <source>
        <dbReference type="ARBA" id="ARBA00022588"/>
    </source>
</evidence>
<dbReference type="InterPro" id="IPR051249">
    <property type="entry name" value="NLRP_Inflammasome"/>
</dbReference>
<feature type="region of interest" description="Disordered" evidence="6">
    <location>
        <begin position="40"/>
        <end position="64"/>
    </location>
</feature>
<dbReference type="PROSITE" id="PS50209">
    <property type="entry name" value="CARD"/>
    <property type="match status" value="1"/>
</dbReference>
<organism evidence="8 9">
    <name type="scientific">Onychostoma macrolepis</name>
    <dbReference type="NCBI Taxonomy" id="369639"/>
    <lineage>
        <taxon>Eukaryota</taxon>
        <taxon>Metazoa</taxon>
        <taxon>Chordata</taxon>
        <taxon>Craniata</taxon>
        <taxon>Vertebrata</taxon>
        <taxon>Euteleostomi</taxon>
        <taxon>Actinopterygii</taxon>
        <taxon>Neopterygii</taxon>
        <taxon>Teleostei</taxon>
        <taxon>Ostariophysi</taxon>
        <taxon>Cypriniformes</taxon>
        <taxon>Cyprinidae</taxon>
        <taxon>Acrossocheilinae</taxon>
        <taxon>Onychostoma</taxon>
    </lineage>
</organism>
<dbReference type="Proteomes" id="UP000579812">
    <property type="component" value="Unassembled WGS sequence"/>
</dbReference>
<dbReference type="PANTHER" id="PTHR46985">
    <property type="entry name" value="NACHT, LRR AND PYD DOMAINS-CONTAINING PROTEIN 1"/>
    <property type="match status" value="1"/>
</dbReference>
<protein>
    <recommendedName>
        <fullName evidence="7">CARD domain-containing protein</fullName>
    </recommendedName>
</protein>
<dbReference type="GO" id="GO:0005829">
    <property type="term" value="C:cytosol"/>
    <property type="evidence" value="ECO:0007669"/>
    <property type="project" value="UniProtKB-SubCell"/>
</dbReference>
<gene>
    <name evidence="8" type="ORF">G5714_015770</name>
</gene>
<evidence type="ECO:0000259" key="7">
    <source>
        <dbReference type="PROSITE" id="PS50209"/>
    </source>
</evidence>
<evidence type="ECO:0000313" key="9">
    <source>
        <dbReference type="Proteomes" id="UP000579812"/>
    </source>
</evidence>
<evidence type="ECO:0000256" key="1">
    <source>
        <dbReference type="ARBA" id="ARBA00004514"/>
    </source>
</evidence>
<keyword evidence="4" id="KW-0391">Immunity</keyword>
<dbReference type="EMBL" id="JAAMOB010000016">
    <property type="protein sequence ID" value="KAF4102887.1"/>
    <property type="molecule type" value="Genomic_DNA"/>
</dbReference>
<dbReference type="GO" id="GO:0006954">
    <property type="term" value="P:inflammatory response"/>
    <property type="evidence" value="ECO:0007669"/>
    <property type="project" value="UniProtKB-KW"/>
</dbReference>
<dbReference type="CDD" id="cd08330">
    <property type="entry name" value="CARD_ASC_NALP1"/>
    <property type="match status" value="1"/>
</dbReference>
<dbReference type="PANTHER" id="PTHR46985:SF2">
    <property type="entry name" value="APOPTOSIS-ASSOCIATED SPECK-LIKE PROTEIN CONTAINING A CARD"/>
    <property type="match status" value="1"/>
</dbReference>
<keyword evidence="2" id="KW-0963">Cytoplasm</keyword>
<feature type="region of interest" description="Disordered" evidence="6">
    <location>
        <begin position="122"/>
        <end position="150"/>
    </location>
</feature>
<dbReference type="FunFam" id="1.10.533.10:FF:000013">
    <property type="entry name" value="Apoptosis-associated speck-like protein containing a CARD"/>
    <property type="match status" value="1"/>
</dbReference>
<comment type="subcellular location">
    <subcellularLocation>
        <location evidence="1">Cytoplasm</location>
        <location evidence="1">Cytosol</location>
    </subcellularLocation>
</comment>
<dbReference type="Gene3D" id="1.10.533.10">
    <property type="entry name" value="Death Domain, Fas"/>
    <property type="match status" value="1"/>
</dbReference>
<accession>A0A7J6C6G0</accession>
<evidence type="ECO:0000256" key="5">
    <source>
        <dbReference type="ARBA" id="ARBA00023198"/>
    </source>
</evidence>
<dbReference type="GO" id="GO:0042981">
    <property type="term" value="P:regulation of apoptotic process"/>
    <property type="evidence" value="ECO:0007669"/>
    <property type="project" value="InterPro"/>
</dbReference>
<reference evidence="8 9" key="1">
    <citation type="submission" date="2020-04" db="EMBL/GenBank/DDBJ databases">
        <title>Chromosome-level genome assembly of a cyprinid fish Onychostoma macrolepis by integration of Nanopore Sequencing, Bionano and Hi-C technology.</title>
        <authorList>
            <person name="Wang D."/>
        </authorList>
    </citation>
    <scope>NUCLEOTIDE SEQUENCE [LARGE SCALE GENOMIC DNA]</scope>
    <source>
        <strain evidence="8">SWU-2019</strain>
        <tissue evidence="8">Muscle</tissue>
    </source>
</reference>
<dbReference type="GO" id="GO:0045087">
    <property type="term" value="P:innate immune response"/>
    <property type="evidence" value="ECO:0007669"/>
    <property type="project" value="UniProtKB-KW"/>
</dbReference>
<proteinExistence type="predicted"/>
<dbReference type="Pfam" id="PF00619">
    <property type="entry name" value="CARD"/>
    <property type="match status" value="1"/>
</dbReference>
<evidence type="ECO:0000256" key="2">
    <source>
        <dbReference type="ARBA" id="ARBA00022490"/>
    </source>
</evidence>
<evidence type="ECO:0000256" key="6">
    <source>
        <dbReference type="SAM" id="MobiDB-lite"/>
    </source>
</evidence>
<dbReference type="InterPro" id="IPR011029">
    <property type="entry name" value="DEATH-like_dom_sf"/>
</dbReference>
<feature type="compositionally biased region" description="Basic and acidic residues" evidence="6">
    <location>
        <begin position="139"/>
        <end position="150"/>
    </location>
</feature>
<feature type="domain" description="CARD" evidence="7">
    <location>
        <begin position="66"/>
        <end position="150"/>
    </location>
</feature>
<dbReference type="InterPro" id="IPR033516">
    <property type="entry name" value="CARD8/ASC/NALP1_CARD"/>
</dbReference>
<evidence type="ECO:0000313" key="8">
    <source>
        <dbReference type="EMBL" id="KAF4102887.1"/>
    </source>
</evidence>
<keyword evidence="9" id="KW-1185">Reference proteome</keyword>
<dbReference type="InterPro" id="IPR001315">
    <property type="entry name" value="CARD"/>
</dbReference>
<evidence type="ECO:0000256" key="4">
    <source>
        <dbReference type="ARBA" id="ARBA00022859"/>
    </source>
</evidence>
<keyword evidence="3" id="KW-0399">Innate immunity</keyword>
<dbReference type="AlphaFoldDB" id="A0A7J6C6G0"/>
<comment type="caution">
    <text evidence="8">The sequence shown here is derived from an EMBL/GenBank/DDBJ whole genome shotgun (WGS) entry which is preliminary data.</text>
</comment>
<name>A0A7J6C6G0_9TELE</name>
<keyword evidence="5" id="KW-0395">Inflammatory response</keyword>